<feature type="repeat" description="WD" evidence="6">
    <location>
        <begin position="114"/>
        <end position="146"/>
    </location>
</feature>
<feature type="repeat" description="WD" evidence="6">
    <location>
        <begin position="303"/>
        <end position="329"/>
    </location>
</feature>
<evidence type="ECO:0000256" key="4">
    <source>
        <dbReference type="ARBA" id="ARBA00022980"/>
    </source>
</evidence>
<dbReference type="PANTHER" id="PTHR19868">
    <property type="entry name" value="RECEPTOR FOR ACTIVATED PROTEIN KINASE C RACK1"/>
    <property type="match status" value="1"/>
</dbReference>
<feature type="repeat" description="WD" evidence="6">
    <location>
        <begin position="206"/>
        <end position="247"/>
    </location>
</feature>
<accession>A0A8J6BKD1</accession>
<feature type="repeat" description="WD" evidence="6">
    <location>
        <begin position="14"/>
        <end position="56"/>
    </location>
</feature>
<dbReference type="Proteomes" id="UP000729402">
    <property type="component" value="Unassembled WGS sequence"/>
</dbReference>
<dbReference type="InterPro" id="IPR001680">
    <property type="entry name" value="WD40_rpt"/>
</dbReference>
<proteinExistence type="inferred from homology"/>
<keyword evidence="2 6" id="KW-0853">WD repeat</keyword>
<name>A0A8J6BKD1_ZIZPA</name>
<dbReference type="InterPro" id="IPR045223">
    <property type="entry name" value="RACK1-like"/>
</dbReference>
<comment type="similarity">
    <text evidence="1">Belongs to the WD repeat G protein beta family. Ribosomal protein RACK1 subfamily.</text>
</comment>
<feature type="repeat" description="WD" evidence="6">
    <location>
        <begin position="162"/>
        <end position="205"/>
    </location>
</feature>
<keyword evidence="3" id="KW-0677">Repeat</keyword>
<evidence type="ECO:0000256" key="2">
    <source>
        <dbReference type="ARBA" id="ARBA00022574"/>
    </source>
</evidence>
<comment type="caution">
    <text evidence="8">The sequence shown here is derived from an EMBL/GenBank/DDBJ whole genome shotgun (WGS) entry which is preliminary data.</text>
</comment>
<organism evidence="8 9">
    <name type="scientific">Zizania palustris</name>
    <name type="common">Northern wild rice</name>
    <dbReference type="NCBI Taxonomy" id="103762"/>
    <lineage>
        <taxon>Eukaryota</taxon>
        <taxon>Viridiplantae</taxon>
        <taxon>Streptophyta</taxon>
        <taxon>Embryophyta</taxon>
        <taxon>Tracheophyta</taxon>
        <taxon>Spermatophyta</taxon>
        <taxon>Magnoliopsida</taxon>
        <taxon>Liliopsida</taxon>
        <taxon>Poales</taxon>
        <taxon>Poaceae</taxon>
        <taxon>BOP clade</taxon>
        <taxon>Oryzoideae</taxon>
        <taxon>Oryzeae</taxon>
        <taxon>Zizaniinae</taxon>
        <taxon>Zizania</taxon>
    </lineage>
</organism>
<dbReference type="PROSITE" id="PS00678">
    <property type="entry name" value="WD_REPEATS_1"/>
    <property type="match status" value="4"/>
</dbReference>
<sequence>MAGSQESLNLVGVMRGHNDVVTAIAAPIDNSPFVVSSSRDKSLLVWDLTNPSVAVVAEGESAPDYGVPLRRLTGHSHFVQDVVLSSDGQFALSGSWDGELRLWDLSTGLTTRRFVGHSKDVLSVAFSADNRQIVSASRDQTIKLWNTLGECKYTIGGDHGAGEGHTGWVSSVRFSPNPLNPTIVSGSWDRSVKVWNLTNCKLRSKLDGHGGYVNDVAVSPDGSLCASGGKDGTTLLWDLAEGKRLYSLDAGAIIHSLCFSPNRYWLCAATEDSIKIWDLESKLIVQDLKPEVQAFKNKILYCTSLSWSADGSTLYSGYTDGTIRVWKISGFGYAI</sequence>
<dbReference type="EMBL" id="JAAALK010000082">
    <property type="protein sequence ID" value="KAG8086333.1"/>
    <property type="molecule type" value="Genomic_DNA"/>
</dbReference>
<protein>
    <submittedName>
        <fullName evidence="8">Uncharacterized protein</fullName>
    </submittedName>
</protein>
<dbReference type="AlphaFoldDB" id="A0A8J6BKD1"/>
<evidence type="ECO:0000313" key="8">
    <source>
        <dbReference type="EMBL" id="KAG8086350.1"/>
    </source>
</evidence>
<dbReference type="PROSITE" id="PS50294">
    <property type="entry name" value="WD_REPEATS_REGION"/>
    <property type="match status" value="6"/>
</dbReference>
<dbReference type="GO" id="GO:1990904">
    <property type="term" value="C:ribonucleoprotein complex"/>
    <property type="evidence" value="ECO:0007669"/>
    <property type="project" value="UniProtKB-KW"/>
</dbReference>
<dbReference type="InterPro" id="IPR019775">
    <property type="entry name" value="WD40_repeat_CS"/>
</dbReference>
<dbReference type="GO" id="GO:0005840">
    <property type="term" value="C:ribosome"/>
    <property type="evidence" value="ECO:0007669"/>
    <property type="project" value="UniProtKB-KW"/>
</dbReference>
<evidence type="ECO:0000256" key="5">
    <source>
        <dbReference type="ARBA" id="ARBA00023274"/>
    </source>
</evidence>
<dbReference type="OrthoDB" id="7875889at2759"/>
<dbReference type="FunFam" id="2.130.10.10:FF:000018">
    <property type="entry name" value="Receptor for activated C kinase 1"/>
    <property type="match status" value="1"/>
</dbReference>
<dbReference type="GO" id="GO:0045182">
    <property type="term" value="F:translation regulator activity"/>
    <property type="evidence" value="ECO:0007669"/>
    <property type="project" value="InterPro"/>
</dbReference>
<evidence type="ECO:0000256" key="3">
    <source>
        <dbReference type="ARBA" id="ARBA00022737"/>
    </source>
</evidence>
<dbReference type="CDD" id="cd00200">
    <property type="entry name" value="WD40"/>
    <property type="match status" value="1"/>
</dbReference>
<reference evidence="8" key="1">
    <citation type="journal article" date="2021" name="bioRxiv">
        <title>Whole Genome Assembly and Annotation of Northern Wild Rice, Zizania palustris L., Supports a Whole Genome Duplication in the Zizania Genus.</title>
        <authorList>
            <person name="Haas M."/>
            <person name="Kono T."/>
            <person name="Macchietto M."/>
            <person name="Millas R."/>
            <person name="McGilp L."/>
            <person name="Shao M."/>
            <person name="Duquette J."/>
            <person name="Hirsch C.N."/>
            <person name="Kimball J."/>
        </authorList>
    </citation>
    <scope>NUCLEOTIDE SEQUENCE</scope>
    <source>
        <tissue evidence="8">Fresh leaf tissue</tissue>
    </source>
</reference>
<keyword evidence="4" id="KW-0689">Ribosomal protein</keyword>
<dbReference type="GO" id="GO:0043022">
    <property type="term" value="F:ribosome binding"/>
    <property type="evidence" value="ECO:0007669"/>
    <property type="project" value="InterPro"/>
</dbReference>
<feature type="repeat" description="WD" evidence="6">
    <location>
        <begin position="72"/>
        <end position="113"/>
    </location>
</feature>
<dbReference type="SMART" id="SM00320">
    <property type="entry name" value="WD40"/>
    <property type="match status" value="7"/>
</dbReference>
<evidence type="ECO:0000256" key="6">
    <source>
        <dbReference type="PROSITE-ProRule" id="PRU00221"/>
    </source>
</evidence>
<evidence type="ECO:0000313" key="7">
    <source>
        <dbReference type="EMBL" id="KAG8086333.1"/>
    </source>
</evidence>
<dbReference type="EMBL" id="JAAALK010000082">
    <property type="protein sequence ID" value="KAG8086350.1"/>
    <property type="molecule type" value="Genomic_DNA"/>
</dbReference>
<keyword evidence="9" id="KW-1185">Reference proteome</keyword>
<evidence type="ECO:0000313" key="9">
    <source>
        <dbReference type="Proteomes" id="UP000729402"/>
    </source>
</evidence>
<keyword evidence="5" id="KW-0687">Ribonucleoprotein</keyword>
<dbReference type="Pfam" id="PF00400">
    <property type="entry name" value="WD40"/>
    <property type="match status" value="7"/>
</dbReference>
<gene>
    <name evidence="7" type="ORF">GUJ93_ZPchr0010g8354</name>
    <name evidence="8" type="ORF">GUJ93_ZPchr0010g9321</name>
</gene>
<dbReference type="PROSITE" id="PS50082">
    <property type="entry name" value="WD_REPEATS_2"/>
    <property type="match status" value="6"/>
</dbReference>
<evidence type="ECO:0000256" key="1">
    <source>
        <dbReference type="ARBA" id="ARBA00007253"/>
    </source>
</evidence>
<reference evidence="8" key="2">
    <citation type="submission" date="2021-02" db="EMBL/GenBank/DDBJ databases">
        <authorList>
            <person name="Kimball J.A."/>
            <person name="Haas M.W."/>
            <person name="Macchietto M."/>
            <person name="Kono T."/>
            <person name="Duquette J."/>
            <person name="Shao M."/>
        </authorList>
    </citation>
    <scope>NUCLEOTIDE SEQUENCE</scope>
    <source>
        <tissue evidence="8">Fresh leaf tissue</tissue>
    </source>
</reference>